<feature type="transmembrane region" description="Helical" evidence="1">
    <location>
        <begin position="85"/>
        <end position="107"/>
    </location>
</feature>
<sequence length="401" mass="40436">MTDAPRVRERSTMAATGRLLGVDAARAVALVGMMATHLEPKIGPDGATSTAHLLAAGRASALFALLAGVGIALASGGTRPPSGRAWAGAAAATTARAAVIFAVGLVLGGFESGLAVILCYYGLLFLVALPVLPLRAGWLIGLGAAWTVIGPVISQTLRAGEPTTLASALPDLGTVLTDPGGTLSSLLLTGYYPVLTWTAYLLVGLGIGRLPLRRVGVAVTLMLGGAALAVAAYAGSSRWLSGDGLAALQSAGLGGHPTTGPVDADVLYVGFYGTTPTTTWSWLGIASPHSGAPPDLIHTLGSALAVLGAMLLLERAVGRALWPVAAIGSMTFTLYSLHVVLVATLLPPETDDALLIHVALAAALAIPWRRYVGRGPLEAFSAAAARAARTAAAGRERSGAG</sequence>
<feature type="transmembrane region" description="Helical" evidence="1">
    <location>
        <begin position="113"/>
        <end position="132"/>
    </location>
</feature>
<keyword evidence="1" id="KW-0472">Membrane</keyword>
<organism evidence="3 4">
    <name type="scientific">Mumia zhuanghuii</name>
    <dbReference type="NCBI Taxonomy" id="2585211"/>
    <lineage>
        <taxon>Bacteria</taxon>
        <taxon>Bacillati</taxon>
        <taxon>Actinomycetota</taxon>
        <taxon>Actinomycetes</taxon>
        <taxon>Propionibacteriales</taxon>
        <taxon>Nocardioidaceae</taxon>
        <taxon>Mumia</taxon>
    </lineage>
</organism>
<evidence type="ECO:0000259" key="2">
    <source>
        <dbReference type="Pfam" id="PF07786"/>
    </source>
</evidence>
<comment type="caution">
    <text evidence="3">The sequence shown here is derived from an EMBL/GenBank/DDBJ whole genome shotgun (WGS) entry which is preliminary data.</text>
</comment>
<feature type="transmembrane region" description="Helical" evidence="1">
    <location>
        <begin position="180"/>
        <end position="203"/>
    </location>
</feature>
<name>A0A5Q6RJK9_9ACTN</name>
<feature type="transmembrane region" description="Helical" evidence="1">
    <location>
        <begin position="353"/>
        <end position="372"/>
    </location>
</feature>
<feature type="transmembrane region" description="Helical" evidence="1">
    <location>
        <begin position="320"/>
        <end position="341"/>
    </location>
</feature>
<feature type="transmembrane region" description="Helical" evidence="1">
    <location>
        <begin position="296"/>
        <end position="313"/>
    </location>
</feature>
<gene>
    <name evidence="3" type="ORF">FE697_020420</name>
</gene>
<proteinExistence type="predicted"/>
<feature type="transmembrane region" description="Helical" evidence="1">
    <location>
        <begin position="215"/>
        <end position="235"/>
    </location>
</feature>
<dbReference type="EMBL" id="VDFQ02000007">
    <property type="protein sequence ID" value="KAA1418199.1"/>
    <property type="molecule type" value="Genomic_DNA"/>
</dbReference>
<dbReference type="Pfam" id="PF07786">
    <property type="entry name" value="HGSNAT_cat"/>
    <property type="match status" value="1"/>
</dbReference>
<keyword evidence="1" id="KW-0812">Transmembrane</keyword>
<evidence type="ECO:0000313" key="3">
    <source>
        <dbReference type="EMBL" id="KAA1418199.1"/>
    </source>
</evidence>
<keyword evidence="1" id="KW-1133">Transmembrane helix</keyword>
<accession>A0A5Q6RJK9</accession>
<dbReference type="RefSeq" id="WP_149771488.1">
    <property type="nucleotide sequence ID" value="NZ_VDFQ02000007.1"/>
</dbReference>
<dbReference type="Proteomes" id="UP000307768">
    <property type="component" value="Unassembled WGS sequence"/>
</dbReference>
<reference evidence="3 4" key="1">
    <citation type="submission" date="2019-09" db="EMBL/GenBank/DDBJ databases">
        <title>Mumia zhuanghuii sp. nov. isolated from the intestinal contents of plateau pika (Ochotona curzoniae) in the Qinghai-Tibet plateau of China.</title>
        <authorList>
            <person name="Tian Z."/>
        </authorList>
    </citation>
    <scope>NUCLEOTIDE SEQUENCE [LARGE SCALE GENOMIC DNA]</scope>
    <source>
        <strain evidence="4">350</strain>
    </source>
</reference>
<dbReference type="OrthoDB" id="4966979at2"/>
<dbReference type="InterPro" id="IPR012429">
    <property type="entry name" value="HGSNAT_cat"/>
</dbReference>
<protein>
    <submittedName>
        <fullName evidence="3">DUF1624 domain-containing protein</fullName>
    </submittedName>
</protein>
<feature type="transmembrane region" description="Helical" evidence="1">
    <location>
        <begin position="50"/>
        <end position="73"/>
    </location>
</feature>
<feature type="domain" description="Heparan-alpha-glucosaminide N-acetyltransferase catalytic" evidence="2">
    <location>
        <begin position="18"/>
        <end position="216"/>
    </location>
</feature>
<evidence type="ECO:0000313" key="4">
    <source>
        <dbReference type="Proteomes" id="UP000307768"/>
    </source>
</evidence>
<dbReference type="AlphaFoldDB" id="A0A5Q6RJK9"/>
<evidence type="ECO:0000256" key="1">
    <source>
        <dbReference type="SAM" id="Phobius"/>
    </source>
</evidence>